<name>A0A6V7W405_MELEN</name>
<comment type="caution">
    <text evidence="1">The sequence shown here is derived from an EMBL/GenBank/DDBJ whole genome shotgun (WGS) entry which is preliminary data.</text>
</comment>
<proteinExistence type="predicted"/>
<dbReference type="Proteomes" id="UP000580250">
    <property type="component" value="Unassembled WGS sequence"/>
</dbReference>
<protein>
    <submittedName>
        <fullName evidence="1">Uncharacterized protein</fullName>
    </submittedName>
</protein>
<dbReference type="AlphaFoldDB" id="A0A6V7W405"/>
<sequence length="43" mass="5129">MEVMDANEITKWIKTKNIDAKFGERCTIEFEVYATQKILIFLF</sequence>
<dbReference type="EMBL" id="CAJEWN010000415">
    <property type="protein sequence ID" value="CAD2181917.1"/>
    <property type="molecule type" value="Genomic_DNA"/>
</dbReference>
<evidence type="ECO:0000313" key="1">
    <source>
        <dbReference type="EMBL" id="CAD2181917.1"/>
    </source>
</evidence>
<organism evidence="1 2">
    <name type="scientific">Meloidogyne enterolobii</name>
    <name type="common">Root-knot nematode worm</name>
    <name type="synonym">Meloidogyne mayaguensis</name>
    <dbReference type="NCBI Taxonomy" id="390850"/>
    <lineage>
        <taxon>Eukaryota</taxon>
        <taxon>Metazoa</taxon>
        <taxon>Ecdysozoa</taxon>
        <taxon>Nematoda</taxon>
        <taxon>Chromadorea</taxon>
        <taxon>Rhabditida</taxon>
        <taxon>Tylenchina</taxon>
        <taxon>Tylenchomorpha</taxon>
        <taxon>Tylenchoidea</taxon>
        <taxon>Meloidogynidae</taxon>
        <taxon>Meloidogyninae</taxon>
        <taxon>Meloidogyne</taxon>
    </lineage>
</organism>
<evidence type="ECO:0000313" key="2">
    <source>
        <dbReference type="Proteomes" id="UP000580250"/>
    </source>
</evidence>
<accession>A0A6V7W405</accession>
<reference evidence="1 2" key="1">
    <citation type="submission" date="2020-08" db="EMBL/GenBank/DDBJ databases">
        <authorList>
            <person name="Koutsovoulos G."/>
            <person name="Danchin GJ E."/>
        </authorList>
    </citation>
    <scope>NUCLEOTIDE SEQUENCE [LARGE SCALE GENOMIC DNA]</scope>
</reference>
<gene>
    <name evidence="1" type="ORF">MENT_LOCUS34096</name>
</gene>